<accession>A0AAQ3M4P2</accession>
<keyword evidence="12" id="KW-1185">Reference proteome</keyword>
<evidence type="ECO:0000256" key="1">
    <source>
        <dbReference type="ARBA" id="ARBA00004141"/>
    </source>
</evidence>
<feature type="compositionally biased region" description="Pro residues" evidence="7">
    <location>
        <begin position="1062"/>
        <end position="1071"/>
    </location>
</feature>
<comment type="subcellular location">
    <subcellularLocation>
        <location evidence="1">Membrane</location>
        <topology evidence="1">Multi-pass membrane protein</topology>
    </subcellularLocation>
</comment>
<feature type="chain" id="PRO_5042877016" description="ML-like domain-containing protein" evidence="9">
    <location>
        <begin position="30"/>
        <end position="1167"/>
    </location>
</feature>
<feature type="transmembrane region" description="Helical" evidence="8">
    <location>
        <begin position="395"/>
        <end position="420"/>
    </location>
</feature>
<feature type="transmembrane region" description="Helical" evidence="8">
    <location>
        <begin position="426"/>
        <end position="447"/>
    </location>
</feature>
<dbReference type="InterPro" id="IPR032800">
    <property type="entry name" value="TRP_N"/>
</dbReference>
<dbReference type="GO" id="GO:0055085">
    <property type="term" value="P:transmembrane transport"/>
    <property type="evidence" value="ECO:0007669"/>
    <property type="project" value="TreeGrafter"/>
</dbReference>
<feature type="region of interest" description="Disordered" evidence="7">
    <location>
        <begin position="718"/>
        <end position="792"/>
    </location>
</feature>
<dbReference type="InterPro" id="IPR010308">
    <property type="entry name" value="TRP_C"/>
</dbReference>
<dbReference type="PANTHER" id="PTHR31145">
    <property type="entry name" value="INTEGRAL MEMBRANE PROTEIN (AFU_ORTHOLOGUE AFUA_7G01610)"/>
    <property type="match status" value="1"/>
</dbReference>
<feature type="transmembrane region" description="Helical" evidence="8">
    <location>
        <begin position="506"/>
        <end position="526"/>
    </location>
</feature>
<feature type="transmembrane region" description="Helical" evidence="8">
    <location>
        <begin position="569"/>
        <end position="588"/>
    </location>
</feature>
<dbReference type="Pfam" id="PF14558">
    <property type="entry name" value="TRP_N"/>
    <property type="match status" value="1"/>
</dbReference>
<evidence type="ECO:0000256" key="4">
    <source>
        <dbReference type="ARBA" id="ARBA00022729"/>
    </source>
</evidence>
<dbReference type="Pfam" id="PF06011">
    <property type="entry name" value="TRP"/>
    <property type="match status" value="1"/>
</dbReference>
<reference evidence="11 12" key="1">
    <citation type="submission" date="2023-11" db="EMBL/GenBank/DDBJ databases">
        <title>An acidophilic fungus is an integral part of prey digestion in a carnivorous sundew plant.</title>
        <authorList>
            <person name="Tsai I.J."/>
        </authorList>
    </citation>
    <scope>NUCLEOTIDE SEQUENCE [LARGE SCALE GENOMIC DNA]</scope>
    <source>
        <strain evidence="11">169a</strain>
    </source>
</reference>
<organism evidence="11 12">
    <name type="scientific">Acrodontium crateriforme</name>
    <dbReference type="NCBI Taxonomy" id="150365"/>
    <lineage>
        <taxon>Eukaryota</taxon>
        <taxon>Fungi</taxon>
        <taxon>Dikarya</taxon>
        <taxon>Ascomycota</taxon>
        <taxon>Pezizomycotina</taxon>
        <taxon>Dothideomycetes</taxon>
        <taxon>Dothideomycetidae</taxon>
        <taxon>Mycosphaerellales</taxon>
        <taxon>Teratosphaeriaceae</taxon>
        <taxon>Acrodontium</taxon>
    </lineage>
</organism>
<dbReference type="SMART" id="SM01320">
    <property type="entry name" value="TRP_N"/>
    <property type="match status" value="1"/>
</dbReference>
<keyword evidence="3 8" id="KW-0812">Transmembrane</keyword>
<feature type="signal peptide" evidence="9">
    <location>
        <begin position="1"/>
        <end position="29"/>
    </location>
</feature>
<keyword evidence="6 8" id="KW-0472">Membrane</keyword>
<feature type="region of interest" description="Disordered" evidence="7">
    <location>
        <begin position="806"/>
        <end position="834"/>
    </location>
</feature>
<evidence type="ECO:0000313" key="12">
    <source>
        <dbReference type="Proteomes" id="UP001303373"/>
    </source>
</evidence>
<evidence type="ECO:0000256" key="3">
    <source>
        <dbReference type="ARBA" id="ARBA00022692"/>
    </source>
</evidence>
<sequence>MSAFTRGACPALSLALAALCFLLPSSVQGAFINFQNCLDTGILNSANPQQLQFVPLFVDARFDAKNPTHNLNLTVYGNVTGQQREGTYPPANSSDWTNNSIDFGKITNAGDGNTLLSTLLTDFKVLGWDAYNAKPARFCGSVINGSCPLGPLFYANASDPYDLHTFSVAHNFESPYSFTTLAGTVKGISADTADQQIFCVSANVTPDLGPSVTGLLTWLPAVVLIVHGIATLSAAIWSPWGSSDIFRWSSNYGRDEDLLRLVTPGFGDCLQYIQFVTLTGALSLQYPGFYQPAVSQTAWSLLLFNQSFVSHGSGTNSLVDGIYAYNGTNGMTAMSQLIGMSEVEDVWACMAIWLLVIAGTVALLCQLGFFGRWIYRTATKTSEEDLRKKNLPFTVGNMVRLLFNFFILPIVALSLFQLIIAPSSPSVVVAVAVVLLVVMITGGAWILKIIFSTKPRTILFDDMPIVLLYGPLYNTYSDSAAPFALVPVFITFMRGVALGAIQPSGIAQIIVLAICEVILILTLNGFRPFQGQTSMNAYHTFFAVIRLITILLSVTFIPPLNIGQSAKGWVGYIILFLHACVLIFGFFLNSAQTLIEVVARACGVGGDGQHGAIRGSILNMRMLKQRQDRSSTRDRASMGSNAAILQGDALAASRRSRSVSASSHQLLNRAGAVTPSTHRISGFDNVSSPSEFPNTPDVDSSVSRGAFTYLPANDFDAPINGPKFDQEGFYRPPRPRKATMDTVGSKTRPSGDFPYQDSPDAGRGAHLRQVSNEPGYKSRETPAPAFFRLRADSDDNTSRTDYAVREVDQYYRGPPLSDLPTRNLKTGPADPVGPAASAQTWFQRMMYGMKNKKKEPTKGFEVTRSARMPPSMQAAVPNDVEMQNSPPMTEEPYRDSPPIVQSDLQAGGGAERTVSPLAQETSIPQQMFTFGFDGLDNGKVGPGSTLPGARTETPQKLRPRPSGETNVSDYEKPSSSGSAEHIKNRSVVSSEPPLLGPIDSVGNIDLPSRFASQRSNHINNSDIGRNWLGAIDGLDWTHPSHPSAIADVSFGQRSTQRSGVPSAPPLQPSPSVPRRSSRRSLSQDIPRGTMDGGWSQFESRVVSPLEPGTPNEYIPQGVTRVSHHRAADSITRNSFGANAALQGASAEIYGRHESGEEHTIYHELEHP</sequence>
<dbReference type="GO" id="GO:0016020">
    <property type="term" value="C:membrane"/>
    <property type="evidence" value="ECO:0007669"/>
    <property type="project" value="UniProtKB-SubCell"/>
</dbReference>
<evidence type="ECO:0000256" key="8">
    <source>
        <dbReference type="SAM" id="Phobius"/>
    </source>
</evidence>
<feature type="transmembrane region" description="Helical" evidence="8">
    <location>
        <begin position="350"/>
        <end position="375"/>
    </location>
</feature>
<dbReference type="EMBL" id="CP138584">
    <property type="protein sequence ID" value="WPH00877.1"/>
    <property type="molecule type" value="Genomic_DNA"/>
</dbReference>
<dbReference type="InterPro" id="IPR040241">
    <property type="entry name" value="TRP_Flc/Pkd2-like"/>
</dbReference>
<feature type="domain" description="ML-like" evidence="10">
    <location>
        <begin position="27"/>
        <end position="211"/>
    </location>
</feature>
<evidence type="ECO:0000256" key="7">
    <source>
        <dbReference type="SAM" id="MobiDB-lite"/>
    </source>
</evidence>
<gene>
    <name evidence="11" type="ORF">R9X50_00370800</name>
</gene>
<feature type="transmembrane region" description="Helical" evidence="8">
    <location>
        <begin position="538"/>
        <end position="557"/>
    </location>
</feature>
<comment type="similarity">
    <text evidence="2">Belongs to the transient receptor potential (TRP) ion channel family.</text>
</comment>
<proteinExistence type="inferred from homology"/>
<name>A0AAQ3M4P2_9PEZI</name>
<dbReference type="PANTHER" id="PTHR31145:SF6">
    <property type="entry name" value="INTEGRAL MEMBRANE PROTEIN (AFU_ORTHOLOGUE AFUA_7G01610)"/>
    <property type="match status" value="1"/>
</dbReference>
<dbReference type="Proteomes" id="UP001303373">
    <property type="component" value="Chromosome 5"/>
</dbReference>
<protein>
    <recommendedName>
        <fullName evidence="10">ML-like domain-containing protein</fullName>
    </recommendedName>
</protein>
<keyword evidence="5 8" id="KW-1133">Transmembrane helix</keyword>
<feature type="compositionally biased region" description="Polar residues" evidence="7">
    <location>
        <begin position="963"/>
        <end position="978"/>
    </location>
</feature>
<evidence type="ECO:0000256" key="2">
    <source>
        <dbReference type="ARBA" id="ARBA00010642"/>
    </source>
</evidence>
<evidence type="ECO:0000256" key="6">
    <source>
        <dbReference type="ARBA" id="ARBA00023136"/>
    </source>
</evidence>
<feature type="region of interest" description="Disordered" evidence="7">
    <location>
        <begin position="878"/>
        <end position="897"/>
    </location>
</feature>
<evidence type="ECO:0000313" key="11">
    <source>
        <dbReference type="EMBL" id="WPH00877.1"/>
    </source>
</evidence>
<feature type="region of interest" description="Disordered" evidence="7">
    <location>
        <begin position="933"/>
        <end position="994"/>
    </location>
</feature>
<evidence type="ECO:0000259" key="10">
    <source>
        <dbReference type="SMART" id="SM01320"/>
    </source>
</evidence>
<evidence type="ECO:0000256" key="9">
    <source>
        <dbReference type="SAM" id="SignalP"/>
    </source>
</evidence>
<feature type="region of interest" description="Disordered" evidence="7">
    <location>
        <begin position="1050"/>
        <end position="1095"/>
    </location>
</feature>
<keyword evidence="4 9" id="KW-0732">Signal</keyword>
<dbReference type="AlphaFoldDB" id="A0AAQ3M4P2"/>
<evidence type="ECO:0000256" key="5">
    <source>
        <dbReference type="ARBA" id="ARBA00022989"/>
    </source>
</evidence>